<accession>A0ABU0TWT1</accession>
<evidence type="ECO:0000256" key="3">
    <source>
        <dbReference type="ARBA" id="ARBA00022723"/>
    </source>
</evidence>
<comment type="caution">
    <text evidence="6">The sequence shown here is derived from an EMBL/GenBank/DDBJ whole genome shotgun (WGS) entry which is preliminary data.</text>
</comment>
<dbReference type="PANTHER" id="PTHR38344:SF1">
    <property type="entry name" value="INORGANIC CARBON TRANSPORTER SUBUNIT DABA-RELATED"/>
    <property type="match status" value="1"/>
</dbReference>
<proteinExistence type="predicted"/>
<reference evidence="6 7" key="1">
    <citation type="submission" date="2023-07" db="EMBL/GenBank/DDBJ databases">
        <title>Functional and genomic diversity of the sorghum phyllosphere microbiome.</title>
        <authorList>
            <person name="Shade A."/>
        </authorList>
    </citation>
    <scope>NUCLEOTIDE SEQUENCE [LARGE SCALE GENOMIC DNA]</scope>
    <source>
        <strain evidence="6 7">SORGH_AS_1207</strain>
    </source>
</reference>
<dbReference type="Proteomes" id="UP001226691">
    <property type="component" value="Unassembled WGS sequence"/>
</dbReference>
<keyword evidence="1" id="KW-0813">Transport</keyword>
<evidence type="ECO:0000256" key="5">
    <source>
        <dbReference type="ARBA" id="ARBA00023136"/>
    </source>
</evidence>
<evidence type="ECO:0000256" key="4">
    <source>
        <dbReference type="ARBA" id="ARBA00022833"/>
    </source>
</evidence>
<dbReference type="EMBL" id="JAUTBF010000001">
    <property type="protein sequence ID" value="MDQ1124121.1"/>
    <property type="molecule type" value="Genomic_DNA"/>
</dbReference>
<keyword evidence="4" id="KW-0862">Zinc</keyword>
<evidence type="ECO:0000313" key="6">
    <source>
        <dbReference type="EMBL" id="MDQ1124121.1"/>
    </source>
</evidence>
<dbReference type="InterPro" id="IPR018752">
    <property type="entry name" value="DabA"/>
</dbReference>
<dbReference type="PANTHER" id="PTHR38344">
    <property type="entry name" value="UPF0753 PROTEIN AQ_863"/>
    <property type="match status" value="1"/>
</dbReference>
<keyword evidence="3" id="KW-0479">Metal-binding</keyword>
<organism evidence="6 7">
    <name type="scientific">Microbacterium trichothecenolyticum</name>
    <name type="common">Aureobacterium trichothecenolyticum</name>
    <dbReference type="NCBI Taxonomy" id="69370"/>
    <lineage>
        <taxon>Bacteria</taxon>
        <taxon>Bacillati</taxon>
        <taxon>Actinomycetota</taxon>
        <taxon>Actinomycetes</taxon>
        <taxon>Micrococcales</taxon>
        <taxon>Microbacteriaceae</taxon>
        <taxon>Microbacterium</taxon>
    </lineage>
</organism>
<evidence type="ECO:0000313" key="7">
    <source>
        <dbReference type="Proteomes" id="UP001226691"/>
    </source>
</evidence>
<evidence type="ECO:0000256" key="1">
    <source>
        <dbReference type="ARBA" id="ARBA00022448"/>
    </source>
</evidence>
<name>A0ABU0TWT1_MICTR</name>
<keyword evidence="7" id="KW-1185">Reference proteome</keyword>
<sequence length="330" mass="35619">MMGLDRFAPLVVLSGHGSTSTNNLYQSALDCGACGGNPGAVNARAAAAIFNDPAVRERLAGRGLPIPADTVFVAALHDTVADTLTVLDVHLVPASHGPAVQAFTARTREAADRLVRERAADLPGARSSQSLRRLRSRAHDWAEVYPELGLAGNAAMIVGPREMTRGVDLRRRVFLHSYRAEIDPTGDALQSILTAPLVVAQWINHQYYFSALNPDTLGAGTKTIHNAIGGIGVLSGHSGDLRRGLPWQSVGVGDALLHEPLRLSVVVQAPLERIGRIVSDNQVLRDLFDNDWITLTARDDAHSPWLRHTPRGWSRVTTPTLETEKPSCTE</sequence>
<dbReference type="Pfam" id="PF10070">
    <property type="entry name" value="DabA"/>
    <property type="match status" value="1"/>
</dbReference>
<keyword evidence="5" id="KW-0472">Membrane</keyword>
<protein>
    <submittedName>
        <fullName evidence="6">Uncharacterized protein YbcC (UPF0753/DUF2309 family)</fullName>
    </submittedName>
</protein>
<evidence type="ECO:0000256" key="2">
    <source>
        <dbReference type="ARBA" id="ARBA00022475"/>
    </source>
</evidence>
<gene>
    <name evidence="6" type="ORF">QE412_002694</name>
</gene>
<keyword evidence="2" id="KW-1003">Cell membrane</keyword>